<dbReference type="EC" id="2.4.-.-" evidence="6"/>
<evidence type="ECO:0000256" key="4">
    <source>
        <dbReference type="SAM" id="Phobius"/>
    </source>
</evidence>
<protein>
    <submittedName>
        <fullName evidence="6">Glycosyltransferase family 2 protein</fullName>
        <ecNumber evidence="6">2.4.-.-</ecNumber>
    </submittedName>
</protein>
<keyword evidence="4" id="KW-1133">Transmembrane helix</keyword>
<gene>
    <name evidence="6" type="ORF">ACFOOI_06410</name>
</gene>
<evidence type="ECO:0000256" key="1">
    <source>
        <dbReference type="ARBA" id="ARBA00006739"/>
    </source>
</evidence>
<evidence type="ECO:0000256" key="3">
    <source>
        <dbReference type="ARBA" id="ARBA00022679"/>
    </source>
</evidence>
<dbReference type="SUPFAM" id="SSF53448">
    <property type="entry name" value="Nucleotide-diphospho-sugar transferases"/>
    <property type="match status" value="1"/>
</dbReference>
<evidence type="ECO:0000313" key="6">
    <source>
        <dbReference type="EMBL" id="MFC3810279.1"/>
    </source>
</evidence>
<keyword evidence="4" id="KW-0812">Transmembrane</keyword>
<dbReference type="EMBL" id="JBHRYQ010000001">
    <property type="protein sequence ID" value="MFC3810279.1"/>
    <property type="molecule type" value="Genomic_DNA"/>
</dbReference>
<dbReference type="CDD" id="cd06423">
    <property type="entry name" value="CESA_like"/>
    <property type="match status" value="1"/>
</dbReference>
<dbReference type="InterPro" id="IPR029044">
    <property type="entry name" value="Nucleotide-diphossugar_trans"/>
</dbReference>
<keyword evidence="7" id="KW-1185">Reference proteome</keyword>
<keyword evidence="2 6" id="KW-0328">Glycosyltransferase</keyword>
<name>A0ABV7YSE0_9BACT</name>
<evidence type="ECO:0000313" key="7">
    <source>
        <dbReference type="Proteomes" id="UP001595616"/>
    </source>
</evidence>
<evidence type="ECO:0000256" key="2">
    <source>
        <dbReference type="ARBA" id="ARBA00022676"/>
    </source>
</evidence>
<organism evidence="6 7">
    <name type="scientific">Lacihabitans lacunae</name>
    <dbReference type="NCBI Taxonomy" id="1028214"/>
    <lineage>
        <taxon>Bacteria</taxon>
        <taxon>Pseudomonadati</taxon>
        <taxon>Bacteroidota</taxon>
        <taxon>Cytophagia</taxon>
        <taxon>Cytophagales</taxon>
        <taxon>Leadbetterellaceae</taxon>
        <taxon>Lacihabitans</taxon>
    </lineage>
</organism>
<dbReference type="Proteomes" id="UP001595616">
    <property type="component" value="Unassembled WGS sequence"/>
</dbReference>
<keyword evidence="3 6" id="KW-0808">Transferase</keyword>
<dbReference type="Gene3D" id="3.90.550.10">
    <property type="entry name" value="Spore Coat Polysaccharide Biosynthesis Protein SpsA, Chain A"/>
    <property type="match status" value="1"/>
</dbReference>
<dbReference type="GO" id="GO:0016757">
    <property type="term" value="F:glycosyltransferase activity"/>
    <property type="evidence" value="ECO:0007669"/>
    <property type="project" value="UniProtKB-KW"/>
</dbReference>
<dbReference type="Pfam" id="PF00535">
    <property type="entry name" value="Glycos_transf_2"/>
    <property type="match status" value="1"/>
</dbReference>
<sequence length="273" mass="30536">MDQIGSYISEFIQTGLLFYAIVLMFSYVLLGLVSLFALKRYLRESKHAKYNYLLPSFLSPSVSLIAPAYNEGLNIVENIRSLVSLHYSNFEVIIVNDGSKDDTLSKAVEAYKMVPVDMIFNEEIKTKKIRNIYKSTLPAFRNLLLVDKENGGKADALNVGINVSSSKYVACIDVDCILEQDSILKLVKPFMDKETRVIATGGVIRIINSCEIKNGTITKVKVPDNWIARMQVLEYLRAFLLGRMAWGRINGLLLISGAFGMFDKDIVKKAGGI</sequence>
<comment type="caution">
    <text evidence="6">The sequence shown here is derived from an EMBL/GenBank/DDBJ whole genome shotgun (WGS) entry which is preliminary data.</text>
</comment>
<reference evidence="7" key="1">
    <citation type="journal article" date="2019" name="Int. J. Syst. Evol. Microbiol.">
        <title>The Global Catalogue of Microorganisms (GCM) 10K type strain sequencing project: providing services to taxonomists for standard genome sequencing and annotation.</title>
        <authorList>
            <consortium name="The Broad Institute Genomics Platform"/>
            <consortium name="The Broad Institute Genome Sequencing Center for Infectious Disease"/>
            <person name="Wu L."/>
            <person name="Ma J."/>
        </authorList>
    </citation>
    <scope>NUCLEOTIDE SEQUENCE [LARGE SCALE GENOMIC DNA]</scope>
    <source>
        <strain evidence="7">CECT 7956</strain>
    </source>
</reference>
<accession>A0ABV7YSE0</accession>
<feature type="transmembrane region" description="Helical" evidence="4">
    <location>
        <begin position="16"/>
        <end position="38"/>
    </location>
</feature>
<dbReference type="InterPro" id="IPR001173">
    <property type="entry name" value="Glyco_trans_2-like"/>
</dbReference>
<feature type="domain" description="Glycosyltransferase 2-like" evidence="5">
    <location>
        <begin position="63"/>
        <end position="246"/>
    </location>
</feature>
<dbReference type="PANTHER" id="PTHR43630">
    <property type="entry name" value="POLY-BETA-1,6-N-ACETYL-D-GLUCOSAMINE SYNTHASE"/>
    <property type="match status" value="1"/>
</dbReference>
<comment type="similarity">
    <text evidence="1">Belongs to the glycosyltransferase 2 family.</text>
</comment>
<proteinExistence type="inferred from homology"/>
<dbReference type="PANTHER" id="PTHR43630:SF1">
    <property type="entry name" value="POLY-BETA-1,6-N-ACETYL-D-GLUCOSAMINE SYNTHASE"/>
    <property type="match status" value="1"/>
</dbReference>
<keyword evidence="4" id="KW-0472">Membrane</keyword>
<dbReference type="RefSeq" id="WP_379836278.1">
    <property type="nucleotide sequence ID" value="NZ_JBHRYQ010000001.1"/>
</dbReference>
<evidence type="ECO:0000259" key="5">
    <source>
        <dbReference type="Pfam" id="PF00535"/>
    </source>
</evidence>